<evidence type="ECO:0000313" key="2">
    <source>
        <dbReference type="EMBL" id="KAJ1081659.1"/>
    </source>
</evidence>
<gene>
    <name evidence="2" type="ORF">NDU88_001837</name>
</gene>
<feature type="region of interest" description="Disordered" evidence="1">
    <location>
        <begin position="1"/>
        <end position="29"/>
    </location>
</feature>
<name>A0AAV7KTP3_PLEWA</name>
<feature type="region of interest" description="Disordered" evidence="1">
    <location>
        <begin position="65"/>
        <end position="167"/>
    </location>
</feature>
<comment type="caution">
    <text evidence="2">The sequence shown here is derived from an EMBL/GenBank/DDBJ whole genome shotgun (WGS) entry which is preliminary data.</text>
</comment>
<evidence type="ECO:0000256" key="1">
    <source>
        <dbReference type="SAM" id="MobiDB-lite"/>
    </source>
</evidence>
<feature type="compositionally biased region" description="Basic residues" evidence="1">
    <location>
        <begin position="119"/>
        <end position="129"/>
    </location>
</feature>
<organism evidence="2 3">
    <name type="scientific">Pleurodeles waltl</name>
    <name type="common">Iberian ribbed newt</name>
    <dbReference type="NCBI Taxonomy" id="8319"/>
    <lineage>
        <taxon>Eukaryota</taxon>
        <taxon>Metazoa</taxon>
        <taxon>Chordata</taxon>
        <taxon>Craniata</taxon>
        <taxon>Vertebrata</taxon>
        <taxon>Euteleostomi</taxon>
        <taxon>Amphibia</taxon>
        <taxon>Batrachia</taxon>
        <taxon>Caudata</taxon>
        <taxon>Salamandroidea</taxon>
        <taxon>Salamandridae</taxon>
        <taxon>Pleurodelinae</taxon>
        <taxon>Pleurodeles</taxon>
    </lineage>
</organism>
<dbReference type="AlphaFoldDB" id="A0AAV7KTP3"/>
<dbReference type="EMBL" id="JANPWB010000016">
    <property type="protein sequence ID" value="KAJ1081659.1"/>
    <property type="molecule type" value="Genomic_DNA"/>
</dbReference>
<feature type="compositionally biased region" description="Low complexity" evidence="1">
    <location>
        <begin position="95"/>
        <end position="109"/>
    </location>
</feature>
<accession>A0AAV7KTP3</accession>
<feature type="compositionally biased region" description="Polar residues" evidence="1">
    <location>
        <begin position="76"/>
        <end position="94"/>
    </location>
</feature>
<dbReference type="Proteomes" id="UP001066276">
    <property type="component" value="Chromosome 12"/>
</dbReference>
<evidence type="ECO:0000313" key="3">
    <source>
        <dbReference type="Proteomes" id="UP001066276"/>
    </source>
</evidence>
<keyword evidence="3" id="KW-1185">Reference proteome</keyword>
<feature type="compositionally biased region" description="Polar residues" evidence="1">
    <location>
        <begin position="150"/>
        <end position="167"/>
    </location>
</feature>
<reference evidence="2" key="1">
    <citation type="journal article" date="2022" name="bioRxiv">
        <title>Sequencing and chromosome-scale assembly of the giantPleurodeles waltlgenome.</title>
        <authorList>
            <person name="Brown T."/>
            <person name="Elewa A."/>
            <person name="Iarovenko S."/>
            <person name="Subramanian E."/>
            <person name="Araus A.J."/>
            <person name="Petzold A."/>
            <person name="Susuki M."/>
            <person name="Suzuki K.-i.T."/>
            <person name="Hayashi T."/>
            <person name="Toyoda A."/>
            <person name="Oliveira C."/>
            <person name="Osipova E."/>
            <person name="Leigh N.D."/>
            <person name="Simon A."/>
            <person name="Yun M.H."/>
        </authorList>
    </citation>
    <scope>NUCLEOTIDE SEQUENCE</scope>
    <source>
        <strain evidence="2">20211129_DDA</strain>
        <tissue evidence="2">Liver</tissue>
    </source>
</reference>
<protein>
    <submittedName>
        <fullName evidence="2">Uncharacterized protein</fullName>
    </submittedName>
</protein>
<proteinExistence type="predicted"/>
<sequence length="260" mass="28590">MPPKGTTTVLPALRGKQTKPSAVWGSGASEEFKLQREAKQGAPEKAQEKSLVNVKLKPAQLDKLLKRKSRNGAWSGVQSSWTSNEGSDSGTAKISSELGSELSSPGLEQGRSECDKVATVRKKQRKRNTHPGPATHSHTSMATKDLPWDYTNTQLGDSSAMHPSTETQPGVISLETIYQSNMEHREESKAESRRTQLACRKMQMQIHRVAKTCSEFTTRIGEVETRISKLEDDAALQGALGGSMKAQLGRCPLETDRFRR</sequence>